<feature type="transmembrane region" description="Helical" evidence="8">
    <location>
        <begin position="342"/>
        <end position="365"/>
    </location>
</feature>
<sequence>MKFRLAFLLTLISFAASLAGARAQTVIENDYTRTGITPEAAGFAPGETLWFAIRQEISPGWHVFWTNPGDAGLPLRLDWSLPEGFTAGEIAHPAPEFIPVGPLASYAHEGAPVFLVPVMAPANATPGASIDIAIDASWQTCEEICVPEDGRFSFSLPVLAQSTPDPSHKVLFSLARAKLPEAYEGRATIAVEDGAYVLTMDAPENFVSDNVFFFAGPEGVVSPPAPQDVVEADSALRIAMQPGWVERYEEKTFPGLLTFGEGGDARAVALTADVPAPLQKPATVPQVTPQKAPGLGLLLVFAFLGGVILNVMPCVFPVVFIKAAAFMQSAREHPDTVRLHGLLYAAGVMATFLLMGGALLALRAGGAQFGWGFHLQSPWVVALSAYVLLLVGLNLAGLFSAGEGLAGAGEGLASKKGGMGAFFTGALAVVVAAPCIGPLLSAPMGAALLLPPIAGLTIFAMLGLGLAAPYLLLSFAPGLGQRLPKPGPWMAIFKQALSFPVFAAAAYFLWVLAQQTTGAGLGAVLTGAVLLAFAAWGYEKSKADGGLAFALRAVSALAAVIALAPLTRLPAAAAQTSPVSEHGYGAIAAEPYGAAALDAYRAQGRPVFIDFTAAWCVTCQFNKMTVFSDEKLGRAFAETGTVFMVADWTVRDPEITQALASFGASGVPLYVYYDASGEGSVLPLPLTRKAVLNAVSGAGL</sequence>
<dbReference type="InterPro" id="IPR028250">
    <property type="entry name" value="DsbDN"/>
</dbReference>
<keyword evidence="2" id="KW-1003">Cell membrane</keyword>
<dbReference type="PANTHER" id="PTHR32234:SF3">
    <property type="entry name" value="SUPPRESSION OF COPPER SENSITIVITY PROTEIN"/>
    <property type="match status" value="1"/>
</dbReference>
<evidence type="ECO:0000256" key="3">
    <source>
        <dbReference type="ARBA" id="ARBA00022692"/>
    </source>
</evidence>
<dbReference type="Pfam" id="PF13899">
    <property type="entry name" value="Thioredoxin_7"/>
    <property type="match status" value="1"/>
</dbReference>
<evidence type="ECO:0000256" key="8">
    <source>
        <dbReference type="SAM" id="Phobius"/>
    </source>
</evidence>
<dbReference type="Gene3D" id="3.40.30.10">
    <property type="entry name" value="Glutaredoxin"/>
    <property type="match status" value="1"/>
</dbReference>
<dbReference type="Pfam" id="PF02683">
    <property type="entry name" value="DsbD_TM"/>
    <property type="match status" value="1"/>
</dbReference>
<evidence type="ECO:0000256" key="1">
    <source>
        <dbReference type="ARBA" id="ARBA00004651"/>
    </source>
</evidence>
<dbReference type="InterPro" id="IPR003834">
    <property type="entry name" value="Cyt_c_assmbl_TM_dom"/>
</dbReference>
<accession>A0ABW1KVG0</accession>
<keyword evidence="6 8" id="KW-0472">Membrane</keyword>
<keyword evidence="9" id="KW-0732">Signal</keyword>
<protein>
    <submittedName>
        <fullName evidence="11">Protein-disulfide reductase DsbD family protein</fullName>
    </submittedName>
</protein>
<evidence type="ECO:0000256" key="6">
    <source>
        <dbReference type="ARBA" id="ARBA00023136"/>
    </source>
</evidence>
<dbReference type="Proteomes" id="UP001596116">
    <property type="component" value="Unassembled WGS sequence"/>
</dbReference>
<dbReference type="Pfam" id="PF11412">
    <property type="entry name" value="DsbD_N"/>
    <property type="match status" value="1"/>
</dbReference>
<evidence type="ECO:0000256" key="2">
    <source>
        <dbReference type="ARBA" id="ARBA00022475"/>
    </source>
</evidence>
<feature type="transmembrane region" description="Helical" evidence="8">
    <location>
        <begin position="453"/>
        <end position="475"/>
    </location>
</feature>
<evidence type="ECO:0000313" key="11">
    <source>
        <dbReference type="EMBL" id="MFC6034443.1"/>
    </source>
</evidence>
<evidence type="ECO:0000259" key="10">
    <source>
        <dbReference type="PROSITE" id="PS51352"/>
    </source>
</evidence>
<dbReference type="CDD" id="cd02953">
    <property type="entry name" value="DsbDgamma"/>
    <property type="match status" value="1"/>
</dbReference>
<evidence type="ECO:0000256" key="4">
    <source>
        <dbReference type="ARBA" id="ARBA00022748"/>
    </source>
</evidence>
<dbReference type="PROSITE" id="PS51352">
    <property type="entry name" value="THIOREDOXIN_2"/>
    <property type="match status" value="1"/>
</dbReference>
<proteinExistence type="predicted"/>
<reference evidence="11 12" key="1">
    <citation type="submission" date="2024-09" db="EMBL/GenBank/DDBJ databases">
        <authorList>
            <person name="Zhang Z.-H."/>
        </authorList>
    </citation>
    <scope>NUCLEOTIDE SEQUENCE [LARGE SCALE GENOMIC DNA]</scope>
    <source>
        <strain evidence="11 12">HHTR114</strain>
    </source>
</reference>
<comment type="caution">
    <text evidence="11">The sequence shown here is derived from an EMBL/GenBank/DDBJ whole genome shotgun (WGS) entry which is preliminary data.</text>
</comment>
<gene>
    <name evidence="11" type="ORF">ACFMB1_02745</name>
</gene>
<keyword evidence="12" id="KW-1185">Reference proteome</keyword>
<dbReference type="InterPro" id="IPR036249">
    <property type="entry name" value="Thioredoxin-like_sf"/>
</dbReference>
<feature type="transmembrane region" description="Helical" evidence="8">
    <location>
        <begin position="496"/>
        <end position="513"/>
    </location>
</feature>
<comment type="subcellular location">
    <subcellularLocation>
        <location evidence="1">Cell membrane</location>
        <topology evidence="1">Multi-pass membrane protein</topology>
    </subcellularLocation>
</comment>
<keyword evidence="4" id="KW-0201">Cytochrome c-type biogenesis</keyword>
<keyword evidence="5 8" id="KW-1133">Transmembrane helix</keyword>
<organism evidence="11 12">
    <name type="scientific">Hyphococcus aureus</name>
    <dbReference type="NCBI Taxonomy" id="2666033"/>
    <lineage>
        <taxon>Bacteria</taxon>
        <taxon>Pseudomonadati</taxon>
        <taxon>Pseudomonadota</taxon>
        <taxon>Alphaproteobacteria</taxon>
        <taxon>Parvularculales</taxon>
        <taxon>Parvularculaceae</taxon>
        <taxon>Hyphococcus</taxon>
    </lineage>
</organism>
<evidence type="ECO:0000256" key="7">
    <source>
        <dbReference type="ARBA" id="ARBA00023284"/>
    </source>
</evidence>
<feature type="transmembrane region" description="Helical" evidence="8">
    <location>
        <begin position="420"/>
        <end position="441"/>
    </location>
</feature>
<dbReference type="PROSITE" id="PS00194">
    <property type="entry name" value="THIOREDOXIN_1"/>
    <property type="match status" value="1"/>
</dbReference>
<feature type="signal peptide" evidence="9">
    <location>
        <begin position="1"/>
        <end position="23"/>
    </location>
</feature>
<evidence type="ECO:0000256" key="9">
    <source>
        <dbReference type="SAM" id="SignalP"/>
    </source>
</evidence>
<evidence type="ECO:0000256" key="5">
    <source>
        <dbReference type="ARBA" id="ARBA00022989"/>
    </source>
</evidence>
<keyword evidence="3 8" id="KW-0812">Transmembrane</keyword>
<dbReference type="InterPro" id="IPR017937">
    <property type="entry name" value="Thioredoxin_CS"/>
</dbReference>
<dbReference type="RefSeq" id="WP_379880236.1">
    <property type="nucleotide sequence ID" value="NZ_JBHPON010000001.1"/>
</dbReference>
<dbReference type="SUPFAM" id="SSF52833">
    <property type="entry name" value="Thioredoxin-like"/>
    <property type="match status" value="1"/>
</dbReference>
<feature type="transmembrane region" description="Helical" evidence="8">
    <location>
        <begin position="519"/>
        <end position="538"/>
    </location>
</feature>
<evidence type="ECO:0000313" key="12">
    <source>
        <dbReference type="Proteomes" id="UP001596116"/>
    </source>
</evidence>
<name>A0ABW1KVG0_9PROT</name>
<dbReference type="InterPro" id="IPR035671">
    <property type="entry name" value="DsbD_gamma"/>
</dbReference>
<feature type="transmembrane region" description="Helical" evidence="8">
    <location>
        <begin position="377"/>
        <end position="399"/>
    </location>
</feature>
<dbReference type="PANTHER" id="PTHR32234">
    <property type="entry name" value="THIOL:DISULFIDE INTERCHANGE PROTEIN DSBD"/>
    <property type="match status" value="1"/>
</dbReference>
<feature type="transmembrane region" description="Helical" evidence="8">
    <location>
        <begin position="295"/>
        <end position="321"/>
    </location>
</feature>
<dbReference type="InterPro" id="IPR013766">
    <property type="entry name" value="Thioredoxin_domain"/>
</dbReference>
<feature type="domain" description="Thioredoxin" evidence="10">
    <location>
        <begin position="563"/>
        <end position="700"/>
    </location>
</feature>
<feature type="chain" id="PRO_5046478676" evidence="9">
    <location>
        <begin position="24"/>
        <end position="700"/>
    </location>
</feature>
<feature type="transmembrane region" description="Helical" evidence="8">
    <location>
        <begin position="545"/>
        <end position="566"/>
    </location>
</feature>
<dbReference type="EMBL" id="JBHPON010000001">
    <property type="protein sequence ID" value="MFC6034443.1"/>
    <property type="molecule type" value="Genomic_DNA"/>
</dbReference>
<keyword evidence="7" id="KW-0676">Redox-active center</keyword>